<dbReference type="GO" id="GO:0005506">
    <property type="term" value="F:iron ion binding"/>
    <property type="evidence" value="ECO:0007669"/>
    <property type="project" value="InterPro"/>
</dbReference>
<dbReference type="Proteomes" id="UP000019335">
    <property type="component" value="Chromosome 4"/>
</dbReference>
<gene>
    <name evidence="3" type="ORF">Naga_100009g88</name>
</gene>
<accession>W7TNA9</accession>
<evidence type="ECO:0000313" key="4">
    <source>
        <dbReference type="Proteomes" id="UP000019335"/>
    </source>
</evidence>
<evidence type="ECO:0000313" key="3">
    <source>
        <dbReference type="EMBL" id="EWM28615.1"/>
    </source>
</evidence>
<feature type="domain" description="Beta-carotene isomerase D27-like C-terminal" evidence="2">
    <location>
        <begin position="166"/>
        <end position="232"/>
    </location>
</feature>
<sequence>MTGMRLPMVAVCVMATSTICAAFLLPSPSPRAITSCRMGAMTSNPSPVQPRPPLPDNFYAESLLDKVALALFRRLVQREIGYVSSKPGYDGLIEEARHYQLQPGVTAEDQQKMVKTCLATIAGPLVPPVYRTFMAPWFWAPFLTAIFTPPFFKFLVGPNRYDVRDDGQAGGVYAERCRFLEETNCKGLCLHMCKLPTQQFFKETLGLDMTMTPDYDTYECRLSFGLAPKAVEDDPSIPKGCLTGCSAVTALQEKRLDRGTVCGK</sequence>
<reference evidence="3 4" key="1">
    <citation type="journal article" date="2014" name="Mol. Plant">
        <title>Chromosome Scale Genome Assembly and Transcriptome Profiling of Nannochloropsis gaditana in Nitrogen Depletion.</title>
        <authorList>
            <person name="Corteggiani Carpinelli E."/>
            <person name="Telatin A."/>
            <person name="Vitulo N."/>
            <person name="Forcato C."/>
            <person name="D'Angelo M."/>
            <person name="Schiavon R."/>
            <person name="Vezzi A."/>
            <person name="Giacometti G.M."/>
            <person name="Morosinotto T."/>
            <person name="Valle G."/>
        </authorList>
    </citation>
    <scope>NUCLEOTIDE SEQUENCE [LARGE SCALE GENOMIC DNA]</scope>
    <source>
        <strain evidence="3 4">B-31</strain>
    </source>
</reference>
<dbReference type="InterPro" id="IPR025114">
    <property type="entry name" value="D27-like_C"/>
</dbReference>
<name>W7TNA9_9STRA</name>
<dbReference type="PANTHER" id="PTHR33591">
    <property type="entry name" value="BETA-CAROTENE ISOMERASE D27"/>
    <property type="match status" value="1"/>
</dbReference>
<keyword evidence="4" id="KW-1185">Reference proteome</keyword>
<dbReference type="Pfam" id="PF13225">
    <property type="entry name" value="D27-like_C"/>
    <property type="match status" value="1"/>
</dbReference>
<dbReference type="AlphaFoldDB" id="W7TNA9"/>
<dbReference type="OrthoDB" id="416096at2759"/>
<keyword evidence="1" id="KW-0732">Signal</keyword>
<evidence type="ECO:0000259" key="2">
    <source>
        <dbReference type="Pfam" id="PF13225"/>
    </source>
</evidence>
<organism evidence="3 4">
    <name type="scientific">Nannochloropsis gaditana</name>
    <dbReference type="NCBI Taxonomy" id="72520"/>
    <lineage>
        <taxon>Eukaryota</taxon>
        <taxon>Sar</taxon>
        <taxon>Stramenopiles</taxon>
        <taxon>Ochrophyta</taxon>
        <taxon>Eustigmatophyceae</taxon>
        <taxon>Eustigmatales</taxon>
        <taxon>Monodopsidaceae</taxon>
        <taxon>Nannochloropsis</taxon>
    </lineage>
</organism>
<evidence type="ECO:0000256" key="1">
    <source>
        <dbReference type="SAM" id="SignalP"/>
    </source>
</evidence>
<proteinExistence type="predicted"/>
<comment type="caution">
    <text evidence="3">The sequence shown here is derived from an EMBL/GenBank/DDBJ whole genome shotgun (WGS) entry which is preliminary data.</text>
</comment>
<feature type="chain" id="PRO_5004900893" description="Beta-carotene isomerase D27-like C-terminal domain-containing protein" evidence="1">
    <location>
        <begin position="23"/>
        <end position="264"/>
    </location>
</feature>
<feature type="signal peptide" evidence="1">
    <location>
        <begin position="1"/>
        <end position="22"/>
    </location>
</feature>
<dbReference type="EMBL" id="AZIL01000279">
    <property type="protein sequence ID" value="EWM28615.1"/>
    <property type="molecule type" value="Genomic_DNA"/>
</dbReference>
<dbReference type="InterPro" id="IPR038938">
    <property type="entry name" value="D27-like"/>
</dbReference>
<dbReference type="PANTHER" id="PTHR33591:SF2">
    <property type="entry name" value="BETA-CAROTENE ISOMERASE D27"/>
    <property type="match status" value="1"/>
</dbReference>
<protein>
    <recommendedName>
        <fullName evidence="2">Beta-carotene isomerase D27-like C-terminal domain-containing protein</fullName>
    </recommendedName>
</protein>